<proteinExistence type="predicted"/>
<evidence type="ECO:0000313" key="3">
    <source>
        <dbReference type="EMBL" id="EGJ51716.1"/>
    </source>
</evidence>
<dbReference type="eggNOG" id="COG4259">
    <property type="taxonomic scope" value="Bacteria"/>
</dbReference>
<organism evidence="3 4">
    <name type="scientific">Desulfocurvibacter africanus subsp. africanus str. Walvis Bay</name>
    <dbReference type="NCBI Taxonomy" id="690850"/>
    <lineage>
        <taxon>Bacteria</taxon>
        <taxon>Pseudomonadati</taxon>
        <taxon>Thermodesulfobacteriota</taxon>
        <taxon>Desulfovibrionia</taxon>
        <taxon>Desulfovibrionales</taxon>
        <taxon>Desulfovibrionaceae</taxon>
        <taxon>Desulfocurvibacter</taxon>
    </lineage>
</organism>
<dbReference type="AlphaFoldDB" id="F3YWZ2"/>
<feature type="chain" id="PRO_5003303233" evidence="2">
    <location>
        <begin position="25"/>
        <end position="156"/>
    </location>
</feature>
<sequence precursor="true">MSKMKLFFAIILLVVLACGGCANQNRHYYMGEYSSTLYACRKNPTPEEQAKHVQELENIIAKSEQRNLRVPPGIYAELGYIHLKAGEMAEARNYFEAENRLYPESKVFTTNLLAWAEDTLGKPKEKEAPAVKGVITPVDAIVENPGLSAGEGVAYE</sequence>
<evidence type="ECO:0000256" key="2">
    <source>
        <dbReference type="SAM" id="SignalP"/>
    </source>
</evidence>
<keyword evidence="2" id="KW-0732">Signal</keyword>
<evidence type="ECO:0000313" key="4">
    <source>
        <dbReference type="Proteomes" id="UP000007844"/>
    </source>
</evidence>
<protein>
    <submittedName>
        <fullName evidence="3">Uncharacterized protein</fullName>
    </submittedName>
</protein>
<evidence type="ECO:0000256" key="1">
    <source>
        <dbReference type="PROSITE-ProRule" id="PRU00339"/>
    </source>
</evidence>
<feature type="signal peptide" evidence="2">
    <location>
        <begin position="1"/>
        <end position="24"/>
    </location>
</feature>
<reference evidence="3 4" key="1">
    <citation type="journal article" date="2011" name="J. Bacteriol.">
        <title>Genome sequence of the mercury-methylating and pleomorphic Desulfovibrio africanus Strain Walvis Bay.</title>
        <authorList>
            <person name="Brown S.D."/>
            <person name="Wall J.D."/>
            <person name="Kucken A.M."/>
            <person name="Gilmour C.C."/>
            <person name="Podar M."/>
            <person name="Brandt C.C."/>
            <person name="Teshima H."/>
            <person name="Detter J.C."/>
            <person name="Han C.S."/>
            <person name="Land M.L."/>
            <person name="Lucas S."/>
            <person name="Han J."/>
            <person name="Pennacchio L."/>
            <person name="Nolan M."/>
            <person name="Pitluck S."/>
            <person name="Woyke T."/>
            <person name="Goodwin L."/>
            <person name="Palumbo A.V."/>
            <person name="Elias D.A."/>
        </authorList>
    </citation>
    <scope>NUCLEOTIDE SEQUENCE [LARGE SCALE GENOMIC DNA]</scope>
    <source>
        <strain evidence="3 4">Walvis Bay</strain>
    </source>
</reference>
<dbReference type="STRING" id="690850.Desaf_3430"/>
<name>F3YWZ2_DESAF</name>
<feature type="repeat" description="TPR" evidence="1">
    <location>
        <begin position="72"/>
        <end position="105"/>
    </location>
</feature>
<dbReference type="Proteomes" id="UP000007844">
    <property type="component" value="Chromosome"/>
</dbReference>
<dbReference type="InterPro" id="IPR019734">
    <property type="entry name" value="TPR_rpt"/>
</dbReference>
<accession>F3YWZ2</accession>
<dbReference type="PROSITE" id="PS50005">
    <property type="entry name" value="TPR"/>
    <property type="match status" value="1"/>
</dbReference>
<dbReference type="KEGG" id="daf:Desaf_3430"/>
<keyword evidence="4" id="KW-1185">Reference proteome</keyword>
<dbReference type="RefSeq" id="WP_014261330.1">
    <property type="nucleotide sequence ID" value="NC_016629.1"/>
</dbReference>
<keyword evidence="1" id="KW-0802">TPR repeat</keyword>
<dbReference type="InterPro" id="IPR014508">
    <property type="entry name" value="UCP020555_TPR-like"/>
</dbReference>
<dbReference type="PROSITE" id="PS51257">
    <property type="entry name" value="PROKAR_LIPOPROTEIN"/>
    <property type="match status" value="1"/>
</dbReference>
<gene>
    <name evidence="3" type="ORF">Desaf_3430</name>
</gene>
<dbReference type="EMBL" id="CP003221">
    <property type="protein sequence ID" value="EGJ51716.1"/>
    <property type="molecule type" value="Genomic_DNA"/>
</dbReference>
<dbReference type="Pfam" id="PF16068">
    <property type="entry name" value="DUF4810"/>
    <property type="match status" value="1"/>
</dbReference>
<dbReference type="HOGENOM" id="CLU_139008_1_0_7"/>